<feature type="domain" description="GFO/IDH/MocA-like oxidoreductase" evidence="14">
    <location>
        <begin position="576"/>
        <end position="710"/>
    </location>
</feature>
<dbReference type="GO" id="GO:0016853">
    <property type="term" value="F:isomerase activity"/>
    <property type="evidence" value="ECO:0007669"/>
    <property type="project" value="UniProtKB-KW"/>
</dbReference>
<dbReference type="Pfam" id="PF22725">
    <property type="entry name" value="GFO_IDH_MocA_C3"/>
    <property type="match status" value="1"/>
</dbReference>
<dbReference type="NCBIfam" id="NF009114">
    <property type="entry name" value="PRK12464.1"/>
    <property type="match status" value="1"/>
</dbReference>
<sequence>MKRLSILGSTGSIGTQTLDIVEAFPNRFTVVALSAGGNLDLLERQIRRHQPELVSIADGALLPGLRDRLSGQVGPMPHLLAGQEGIEAVAAWPAADLVVTGIVGCAGLLPTMAAIEAGKDLALANKETLIAAGPVVLPALRRSGSRLLPADSEHSAIFQCLQGTPEATSARLSTGVPTPGLRRILLTASGGAFRDWEAADLARVTVADATTHPNWSMGRKITVDSATLMNKGLEVIEAHYLFGLDFDHIEIVVHPQSIIHSLVELADSSLLAQLGWPDMKLPILYCLSWPERLETPWRRLDLAEVGQLSFHAPDPVKYPCMDLAYAAGRAGGTMPAALNAANEQAVALFLGERIRFLDIPSMIEAACSAHGADLMANPGLDDVLAVDGASELPPWPLQGWPEANRCPWHPAAGALWPPGATGLAGMVSATLEQCCWPARPIDVMGERAPLRVAIAGLGFGLKVILPALRACPGAIPLVLWHRNSSRAAEAAAAEGLVGEHDFDALLRRDDLDAVIVATPPGPRYGLGRAVLEAGKHLLLEKPVSLRAEEAFSLQRLALERGLIGAVDFEYRAVPLFMQLAELLERGYVGEPWLVKLDWLMGSRADPTRPWNWYCQRSAGGGVLGALGTHAFDSLAWMFGPITDVQARLGTVIRQRPDPSRNNQLSACDSDDVAALTLRFDSGLVGQVNLSSVTRNGRGKWLEVHGSEGHLVLGSANQKDYVHGFSLSGGKAGASPVPISEDSRLAFPHTWPDGRIAPVARLLGWWADAIAENRPMIPGLAEGAASQAVMDAALAAADSGMVVQPIQH</sequence>
<dbReference type="InterPro" id="IPR036291">
    <property type="entry name" value="NAD(P)-bd_dom_sf"/>
</dbReference>
<dbReference type="InterPro" id="IPR013512">
    <property type="entry name" value="DXP_reductoisomerase_N"/>
</dbReference>
<dbReference type="Pfam" id="PF13288">
    <property type="entry name" value="DXPR_C"/>
    <property type="match status" value="1"/>
</dbReference>
<comment type="caution">
    <text evidence="9">Lacks conserved residue(s) required for the propagation of feature annotation.</text>
</comment>
<dbReference type="GO" id="GO:0051484">
    <property type="term" value="P:isopentenyl diphosphate biosynthetic process, methylerythritol 4-phosphate pathway involved in terpenoid biosynthetic process"/>
    <property type="evidence" value="ECO:0007669"/>
    <property type="project" value="UniProtKB-ARBA"/>
</dbReference>
<comment type="cofactor">
    <cofactor evidence="9">
        <name>Mg(2+)</name>
        <dbReference type="ChEBI" id="CHEBI:18420"/>
    </cofactor>
    <cofactor evidence="9">
        <name>Mn(2+)</name>
        <dbReference type="ChEBI" id="CHEBI:29035"/>
    </cofactor>
</comment>
<comment type="function">
    <text evidence="9">Catalyzes the NADPH-dependent rearrangement and reduction of 1-deoxy-D-xylulose-5-phosphate (DXP) to 2-C-methyl-D-erythritol 4-phosphate (MEP).</text>
</comment>
<dbReference type="InterPro" id="IPR000683">
    <property type="entry name" value="Gfo/Idh/MocA-like_OxRdtase_N"/>
</dbReference>
<evidence type="ECO:0000256" key="6">
    <source>
        <dbReference type="ARBA" id="ARBA00023211"/>
    </source>
</evidence>
<feature type="binding site" evidence="9">
    <location>
        <position position="126"/>
    </location>
    <ligand>
        <name>1-deoxy-D-xylulose 5-phosphate</name>
        <dbReference type="ChEBI" id="CHEBI:57792"/>
    </ligand>
</feature>
<feature type="binding site" evidence="9">
    <location>
        <position position="13"/>
    </location>
    <ligand>
        <name>NADPH</name>
        <dbReference type="ChEBI" id="CHEBI:57783"/>
    </ligand>
</feature>
<keyword evidence="6 9" id="KW-0464">Manganese</keyword>
<dbReference type="Gene3D" id="1.10.1740.10">
    <property type="match status" value="1"/>
</dbReference>
<dbReference type="UniPathway" id="UPA00056">
    <property type="reaction ID" value="UER00092"/>
</dbReference>
<dbReference type="EMBL" id="SRMN01000087">
    <property type="protein sequence ID" value="TGH20963.1"/>
    <property type="molecule type" value="Genomic_DNA"/>
</dbReference>
<dbReference type="Pfam" id="PF02670">
    <property type="entry name" value="DXP_reductoisom"/>
    <property type="match status" value="1"/>
</dbReference>
<dbReference type="SUPFAM" id="SSF55347">
    <property type="entry name" value="Glyceraldehyde-3-phosphate dehydrogenase-like, C-terminal domain"/>
    <property type="match status" value="2"/>
</dbReference>
<dbReference type="FunFam" id="3.40.50.720:FF:000045">
    <property type="entry name" value="1-deoxy-D-xylulose 5-phosphate reductoisomerase"/>
    <property type="match status" value="1"/>
</dbReference>
<feature type="binding site" evidence="9">
    <location>
        <position position="189"/>
    </location>
    <ligand>
        <name>1-deoxy-D-xylulose 5-phosphate</name>
        <dbReference type="ChEBI" id="CHEBI:57792"/>
    </ligand>
</feature>
<evidence type="ECO:0000259" key="10">
    <source>
        <dbReference type="Pfam" id="PF01408"/>
    </source>
</evidence>
<dbReference type="GO" id="GO:0030604">
    <property type="term" value="F:1-deoxy-D-xylulose-5-phosphate reductoisomerase activity"/>
    <property type="evidence" value="ECO:0007669"/>
    <property type="project" value="UniProtKB-UniRule"/>
</dbReference>
<feature type="binding site" evidence="9">
    <location>
        <position position="12"/>
    </location>
    <ligand>
        <name>NADPH</name>
        <dbReference type="ChEBI" id="CHEBI:57783"/>
    </ligand>
</feature>
<feature type="binding site" evidence="9">
    <location>
        <position position="36"/>
    </location>
    <ligand>
        <name>NADPH</name>
        <dbReference type="ChEBI" id="CHEBI:57783"/>
    </ligand>
</feature>
<evidence type="ECO:0000259" key="13">
    <source>
        <dbReference type="Pfam" id="PF13288"/>
    </source>
</evidence>
<dbReference type="SUPFAM" id="SSF51735">
    <property type="entry name" value="NAD(P)-binding Rossmann-fold domains"/>
    <property type="match status" value="2"/>
</dbReference>
<feature type="binding site" evidence="9">
    <location>
        <position position="225"/>
    </location>
    <ligand>
        <name>1-deoxy-D-xylulose 5-phosphate</name>
        <dbReference type="ChEBI" id="CHEBI:57792"/>
    </ligand>
</feature>
<dbReference type="InterPro" id="IPR055170">
    <property type="entry name" value="GFO_IDH_MocA-like_dom"/>
</dbReference>
<feature type="domain" description="DXP reductoisomerase C-terminal" evidence="13">
    <location>
        <begin position="274"/>
        <end position="388"/>
    </location>
</feature>
<dbReference type="AlphaFoldDB" id="A0A524RT01"/>
<feature type="binding site" evidence="9">
    <location>
        <position position="218"/>
    </location>
    <ligand>
        <name>NADPH</name>
        <dbReference type="ChEBI" id="CHEBI:57783"/>
    </ligand>
</feature>
<feature type="binding site" evidence="9">
    <location>
        <position position="38"/>
    </location>
    <ligand>
        <name>NADPH</name>
        <dbReference type="ChEBI" id="CHEBI:57783"/>
    </ligand>
</feature>
<evidence type="ECO:0000256" key="4">
    <source>
        <dbReference type="ARBA" id="ARBA00022857"/>
    </source>
</evidence>
<reference evidence="15 16" key="1">
    <citation type="journal article" date="2019" name="mSystems">
        <title>Life at home and on the roam: Genomic adaptions reflect the dual lifestyle of an intracellular, facultative symbiont.</title>
        <authorList>
            <person name="Burgsdorf I."/>
        </authorList>
    </citation>
    <scope>NUCLEOTIDE SEQUENCE [LARGE SCALE GENOMIC DNA]</scope>
    <source>
        <strain evidence="15">277cI</strain>
    </source>
</reference>
<feature type="domain" description="Gfo/Idh/MocA-like oxidoreductase N-terminal" evidence="10">
    <location>
        <begin position="450"/>
        <end position="567"/>
    </location>
</feature>
<comment type="catalytic activity">
    <reaction evidence="8">
        <text>2-C-methyl-D-erythritol 4-phosphate + NADP(+) = 1-deoxy-D-xylulose 5-phosphate + NADPH + H(+)</text>
        <dbReference type="Rhea" id="RHEA:13717"/>
        <dbReference type="ChEBI" id="CHEBI:15378"/>
        <dbReference type="ChEBI" id="CHEBI:57783"/>
        <dbReference type="ChEBI" id="CHEBI:57792"/>
        <dbReference type="ChEBI" id="CHEBI:58262"/>
        <dbReference type="ChEBI" id="CHEBI:58349"/>
        <dbReference type="EC" id="1.1.1.267"/>
    </reaction>
    <physiologicalReaction direction="right-to-left" evidence="8">
        <dbReference type="Rhea" id="RHEA:13719"/>
    </physiologicalReaction>
</comment>
<comment type="pathway">
    <text evidence="1 9">Isoprenoid biosynthesis; isopentenyl diphosphate biosynthesis via DXP pathway; isopentenyl diphosphate from 1-deoxy-D-xylulose 5-phosphate: step 1/6.</text>
</comment>
<feature type="domain" description="1-deoxy-D-xylulose 5-phosphate reductoisomerase C-terminal" evidence="12">
    <location>
        <begin position="147"/>
        <end position="242"/>
    </location>
</feature>
<name>A0A524RT01_9CHRO</name>
<feature type="domain" description="1-deoxy-D-xylulose 5-phosphate reductoisomerase N-terminal" evidence="11">
    <location>
        <begin position="4"/>
        <end position="133"/>
    </location>
</feature>
<evidence type="ECO:0000256" key="2">
    <source>
        <dbReference type="ARBA" id="ARBA00006825"/>
    </source>
</evidence>
<dbReference type="GO" id="GO:0070402">
    <property type="term" value="F:NADPH binding"/>
    <property type="evidence" value="ECO:0007669"/>
    <property type="project" value="InterPro"/>
</dbReference>
<evidence type="ECO:0000259" key="14">
    <source>
        <dbReference type="Pfam" id="PF22725"/>
    </source>
</evidence>
<keyword evidence="9" id="KW-0460">Magnesium</keyword>
<evidence type="ECO:0000256" key="9">
    <source>
        <dbReference type="HAMAP-Rule" id="MF_00183"/>
    </source>
</evidence>
<keyword evidence="3 9" id="KW-0479">Metal-binding</keyword>
<feature type="binding site" evidence="9">
    <location>
        <position position="125"/>
    </location>
    <ligand>
        <name>NADPH</name>
        <dbReference type="ChEBI" id="CHEBI:57783"/>
    </ligand>
</feature>
<dbReference type="Pfam" id="PF08436">
    <property type="entry name" value="DXP_redisom_C"/>
    <property type="match status" value="1"/>
</dbReference>
<evidence type="ECO:0000256" key="3">
    <source>
        <dbReference type="ARBA" id="ARBA00022723"/>
    </source>
</evidence>
<keyword evidence="5 9" id="KW-0560">Oxidoreductase</keyword>
<evidence type="ECO:0000313" key="16">
    <source>
        <dbReference type="Proteomes" id="UP000315454"/>
    </source>
</evidence>
<dbReference type="HAMAP" id="MF_00183">
    <property type="entry name" value="DXP_reductoisom"/>
    <property type="match status" value="1"/>
</dbReference>
<feature type="binding site" evidence="9">
    <location>
        <position position="230"/>
    </location>
    <ligand>
        <name>1-deoxy-D-xylulose 5-phosphate</name>
        <dbReference type="ChEBI" id="CHEBI:57792"/>
    </ligand>
</feature>
<keyword evidence="7 9" id="KW-0414">Isoprene biosynthesis</keyword>
<dbReference type="Proteomes" id="UP000315454">
    <property type="component" value="Unassembled WGS sequence"/>
</dbReference>
<comment type="caution">
    <text evidence="15">The sequence shown here is derived from an EMBL/GenBank/DDBJ whole genome shotgun (WGS) entry which is preliminary data.</text>
</comment>
<feature type="binding site" evidence="9">
    <location>
        <position position="234"/>
    </location>
    <ligand>
        <name>1-deoxy-D-xylulose 5-phosphate</name>
        <dbReference type="ChEBI" id="CHEBI:57792"/>
    </ligand>
</feature>
<keyword evidence="15" id="KW-0413">Isomerase</keyword>
<dbReference type="InterPro" id="IPR026877">
    <property type="entry name" value="DXPR_C"/>
</dbReference>
<dbReference type="InterPro" id="IPR003821">
    <property type="entry name" value="DXP_reductoisomerase"/>
</dbReference>
<evidence type="ECO:0000259" key="12">
    <source>
        <dbReference type="Pfam" id="PF08436"/>
    </source>
</evidence>
<dbReference type="InterPro" id="IPR036169">
    <property type="entry name" value="DXPR_C_sf"/>
</dbReference>
<feature type="binding site" evidence="9">
    <location>
        <position position="212"/>
    </location>
    <ligand>
        <name>1-deoxy-D-xylulose 5-phosphate</name>
        <dbReference type="ChEBI" id="CHEBI:57792"/>
    </ligand>
</feature>
<dbReference type="Gene3D" id="3.40.50.720">
    <property type="entry name" value="NAD(P)-binding Rossmann-like Domain"/>
    <property type="match status" value="2"/>
</dbReference>
<organism evidence="15 16">
    <name type="scientific">Aphanocapsa feldmannii 277cI</name>
    <dbReference type="NCBI Taxonomy" id="2507554"/>
    <lineage>
        <taxon>Bacteria</taxon>
        <taxon>Bacillati</taxon>
        <taxon>Cyanobacteriota</taxon>
        <taxon>Cyanophyceae</taxon>
        <taxon>Oscillatoriophycideae</taxon>
        <taxon>Chroococcales</taxon>
        <taxon>Microcystaceae</taxon>
        <taxon>Aphanocapsa</taxon>
    </lineage>
</organism>
<protein>
    <recommendedName>
        <fullName evidence="9">1-deoxy-D-xylulose 5-phosphate reductoisomerase</fullName>
        <shortName evidence="9">DXP reductoisomerase</shortName>
        <ecNumber evidence="9">1.1.1.267</ecNumber>
    </recommendedName>
    <alternativeName>
        <fullName evidence="9">1-deoxyxylulose-5-phosphate reductoisomerase</fullName>
    </alternativeName>
    <alternativeName>
        <fullName evidence="9">2-C-methyl-D-erythritol 4-phosphate synthase</fullName>
    </alternativeName>
</protein>
<dbReference type="PANTHER" id="PTHR30525">
    <property type="entry name" value="1-DEOXY-D-XYLULOSE 5-PHOSPHATE REDUCTOISOMERASE"/>
    <property type="match status" value="1"/>
</dbReference>
<feature type="binding site" evidence="9">
    <location>
        <position position="231"/>
    </location>
    <ligand>
        <name>1-deoxy-D-xylulose 5-phosphate</name>
        <dbReference type="ChEBI" id="CHEBI:57792"/>
    </ligand>
</feature>
<keyword evidence="4 9" id="KW-0521">NADP</keyword>
<accession>A0A524RT01</accession>
<feature type="binding site" evidence="9">
    <location>
        <position position="127"/>
    </location>
    <ligand>
        <name>NADPH</name>
        <dbReference type="ChEBI" id="CHEBI:57783"/>
    </ligand>
</feature>
<feature type="binding site" evidence="9">
    <location>
        <position position="151"/>
    </location>
    <ligand>
        <name>Mn(2+)</name>
        <dbReference type="ChEBI" id="CHEBI:29035"/>
    </ligand>
</feature>
<evidence type="ECO:0000256" key="5">
    <source>
        <dbReference type="ARBA" id="ARBA00023002"/>
    </source>
</evidence>
<dbReference type="GO" id="GO:0030145">
    <property type="term" value="F:manganese ion binding"/>
    <property type="evidence" value="ECO:0007669"/>
    <property type="project" value="TreeGrafter"/>
</dbReference>
<dbReference type="SUPFAM" id="SSF69055">
    <property type="entry name" value="1-deoxy-D-xylulose-5-phosphate reductoisomerase, C-terminal domain"/>
    <property type="match status" value="1"/>
</dbReference>
<dbReference type="Pfam" id="PF01408">
    <property type="entry name" value="GFO_IDH_MocA"/>
    <property type="match status" value="1"/>
</dbReference>
<feature type="binding site" evidence="9">
    <location>
        <position position="152"/>
    </location>
    <ligand>
        <name>1-deoxy-D-xylulose 5-phosphate</name>
        <dbReference type="ChEBI" id="CHEBI:57792"/>
    </ligand>
</feature>
<proteinExistence type="inferred from homology"/>
<dbReference type="NCBIfam" id="TIGR00243">
    <property type="entry name" value="Dxr"/>
    <property type="match status" value="1"/>
</dbReference>
<feature type="binding site" evidence="9">
    <location>
        <position position="153"/>
    </location>
    <ligand>
        <name>1-deoxy-D-xylulose 5-phosphate</name>
        <dbReference type="ChEBI" id="CHEBI:57792"/>
    </ligand>
</feature>
<evidence type="ECO:0000256" key="1">
    <source>
        <dbReference type="ARBA" id="ARBA00005094"/>
    </source>
</evidence>
<comment type="similarity">
    <text evidence="2 9">Belongs to the DXR family.</text>
</comment>
<dbReference type="InterPro" id="IPR013644">
    <property type="entry name" value="DXP_reductoisomerase_C"/>
</dbReference>
<evidence type="ECO:0000259" key="11">
    <source>
        <dbReference type="Pfam" id="PF02670"/>
    </source>
</evidence>
<dbReference type="EC" id="1.1.1.267" evidence="9"/>
<feature type="binding site" evidence="9">
    <location>
        <position position="234"/>
    </location>
    <ligand>
        <name>Mn(2+)</name>
        <dbReference type="ChEBI" id="CHEBI:29035"/>
    </ligand>
</feature>
<feature type="binding site" evidence="9">
    <location>
        <position position="153"/>
    </location>
    <ligand>
        <name>Mn(2+)</name>
        <dbReference type="ChEBI" id="CHEBI:29035"/>
    </ligand>
</feature>
<dbReference type="PANTHER" id="PTHR30525:SF0">
    <property type="entry name" value="1-DEOXY-D-XYLULOSE 5-PHOSPHATE REDUCTOISOMERASE, CHLOROPLASTIC"/>
    <property type="match status" value="1"/>
</dbReference>
<feature type="binding site" evidence="9">
    <location>
        <position position="10"/>
    </location>
    <ligand>
        <name>NADPH</name>
        <dbReference type="ChEBI" id="CHEBI:57783"/>
    </ligand>
</feature>
<evidence type="ECO:0000313" key="15">
    <source>
        <dbReference type="EMBL" id="TGH20963.1"/>
    </source>
</evidence>
<feature type="binding site" evidence="9">
    <location>
        <position position="11"/>
    </location>
    <ligand>
        <name>NADPH</name>
        <dbReference type="ChEBI" id="CHEBI:57783"/>
    </ligand>
</feature>
<dbReference type="Gene3D" id="3.30.360.10">
    <property type="entry name" value="Dihydrodipicolinate Reductase, domain 2"/>
    <property type="match status" value="1"/>
</dbReference>
<evidence type="ECO:0000256" key="8">
    <source>
        <dbReference type="ARBA" id="ARBA00048543"/>
    </source>
</evidence>
<evidence type="ECO:0000256" key="7">
    <source>
        <dbReference type="ARBA" id="ARBA00023229"/>
    </source>
</evidence>
<gene>
    <name evidence="9" type="primary">dxr</name>
    <name evidence="15" type="ORF">ERJ68_06150</name>
</gene>